<gene>
    <name evidence="1" type="ORF">UFOPK3564_03270</name>
</gene>
<sequence length="90" mass="9819">MVWRTDTLPPARMSTRSRWVWPPLMVRIEAPVTSPEPISPDLATSVITPPLMEPALPFATTMPGDETSVTSPPVAVTVSICSAGRPTFWM</sequence>
<dbReference type="AlphaFoldDB" id="A0A6J7JU61"/>
<protein>
    <submittedName>
        <fullName evidence="1">Unannotated protein</fullName>
    </submittedName>
</protein>
<organism evidence="1">
    <name type="scientific">freshwater metagenome</name>
    <dbReference type="NCBI Taxonomy" id="449393"/>
    <lineage>
        <taxon>unclassified sequences</taxon>
        <taxon>metagenomes</taxon>
        <taxon>ecological metagenomes</taxon>
    </lineage>
</organism>
<reference evidence="1" key="1">
    <citation type="submission" date="2020-05" db="EMBL/GenBank/DDBJ databases">
        <authorList>
            <person name="Chiriac C."/>
            <person name="Salcher M."/>
            <person name="Ghai R."/>
            <person name="Kavagutti S V."/>
        </authorList>
    </citation>
    <scope>NUCLEOTIDE SEQUENCE</scope>
</reference>
<proteinExistence type="predicted"/>
<dbReference type="EMBL" id="CAFBMK010000298">
    <property type="protein sequence ID" value="CAB4946795.1"/>
    <property type="molecule type" value="Genomic_DNA"/>
</dbReference>
<accession>A0A6J7JU61</accession>
<name>A0A6J7JU61_9ZZZZ</name>
<evidence type="ECO:0000313" key="1">
    <source>
        <dbReference type="EMBL" id="CAB4946795.1"/>
    </source>
</evidence>